<dbReference type="PROSITE" id="PS51038">
    <property type="entry name" value="BAH"/>
    <property type="match status" value="1"/>
</dbReference>
<feature type="domain" description="BAH" evidence="4">
    <location>
        <begin position="13"/>
        <end position="125"/>
    </location>
</feature>
<dbReference type="Pfam" id="PF01426">
    <property type="entry name" value="BAH"/>
    <property type="match status" value="1"/>
</dbReference>
<gene>
    <name evidence="5" type="ORF">SteCoe_14346</name>
</gene>
<accession>A0A1R2C6D7</accession>
<proteinExistence type="predicted"/>
<dbReference type="InterPro" id="IPR001025">
    <property type="entry name" value="BAH_dom"/>
</dbReference>
<comment type="caution">
    <text evidence="5">The sequence shown here is derived from an EMBL/GenBank/DDBJ whole genome shotgun (WGS) entry which is preliminary data.</text>
</comment>
<dbReference type="SMART" id="SM00439">
    <property type="entry name" value="BAH"/>
    <property type="match status" value="1"/>
</dbReference>
<dbReference type="SUPFAM" id="SSF57903">
    <property type="entry name" value="FYVE/PHD zinc finger"/>
    <property type="match status" value="1"/>
</dbReference>
<dbReference type="CDD" id="cd04370">
    <property type="entry name" value="BAH"/>
    <property type="match status" value="1"/>
</dbReference>
<dbReference type="Gene3D" id="2.30.30.490">
    <property type="match status" value="1"/>
</dbReference>
<evidence type="ECO:0000313" key="6">
    <source>
        <dbReference type="Proteomes" id="UP000187209"/>
    </source>
</evidence>
<sequence length="177" mass="20842">MLNTIIQNPSKNHHFTIGDSIKIFISEDYDSYGKIIKTYGRKPYTNFKISWYYRPNDIFENVPKFFSSAELLISDHIQDISIENIDGKIEVLTLKEYHSRSQVNEDVFFTRGWYCPIENVLKPTLSHWERVCLCESILNPDEIYVTCEKCENMFHFECVEGGFEIYWTCDSCSLGKM</sequence>
<evidence type="ECO:0000259" key="4">
    <source>
        <dbReference type="PROSITE" id="PS51038"/>
    </source>
</evidence>
<evidence type="ECO:0000313" key="5">
    <source>
        <dbReference type="EMBL" id="OMJ84539.1"/>
    </source>
</evidence>
<evidence type="ECO:0000256" key="2">
    <source>
        <dbReference type="ARBA" id="ARBA00022771"/>
    </source>
</evidence>
<organism evidence="5 6">
    <name type="scientific">Stentor coeruleus</name>
    <dbReference type="NCBI Taxonomy" id="5963"/>
    <lineage>
        <taxon>Eukaryota</taxon>
        <taxon>Sar</taxon>
        <taxon>Alveolata</taxon>
        <taxon>Ciliophora</taxon>
        <taxon>Postciliodesmatophora</taxon>
        <taxon>Heterotrichea</taxon>
        <taxon>Heterotrichida</taxon>
        <taxon>Stentoridae</taxon>
        <taxon>Stentor</taxon>
    </lineage>
</organism>
<reference evidence="5 6" key="1">
    <citation type="submission" date="2016-11" db="EMBL/GenBank/DDBJ databases">
        <title>The macronuclear genome of Stentor coeruleus: a giant cell with tiny introns.</title>
        <authorList>
            <person name="Slabodnick M."/>
            <person name="Ruby J.G."/>
            <person name="Reiff S.B."/>
            <person name="Swart E.C."/>
            <person name="Gosai S."/>
            <person name="Prabakaran S."/>
            <person name="Witkowska E."/>
            <person name="Larue G.E."/>
            <person name="Fisher S."/>
            <person name="Freeman R.M."/>
            <person name="Gunawardena J."/>
            <person name="Chu W."/>
            <person name="Stover N.A."/>
            <person name="Gregory B.D."/>
            <person name="Nowacki M."/>
            <person name="Derisi J."/>
            <person name="Roy S.W."/>
            <person name="Marshall W.F."/>
            <person name="Sood P."/>
        </authorList>
    </citation>
    <scope>NUCLEOTIDE SEQUENCE [LARGE SCALE GENOMIC DNA]</scope>
    <source>
        <strain evidence="5">WM001</strain>
    </source>
</reference>
<keyword evidence="3" id="KW-0862">Zinc</keyword>
<keyword evidence="1" id="KW-0479">Metal-binding</keyword>
<dbReference type="EMBL" id="MPUH01000266">
    <property type="protein sequence ID" value="OMJ84539.1"/>
    <property type="molecule type" value="Genomic_DNA"/>
</dbReference>
<dbReference type="PANTHER" id="PTHR46364">
    <property type="entry name" value="OS08G0421900 PROTEIN"/>
    <property type="match status" value="1"/>
</dbReference>
<dbReference type="Proteomes" id="UP000187209">
    <property type="component" value="Unassembled WGS sequence"/>
</dbReference>
<dbReference type="InterPro" id="IPR043151">
    <property type="entry name" value="BAH_sf"/>
</dbReference>
<dbReference type="AlphaFoldDB" id="A0A1R2C6D7"/>
<keyword evidence="6" id="KW-1185">Reference proteome</keyword>
<dbReference type="OrthoDB" id="308516at2759"/>
<evidence type="ECO:0000256" key="1">
    <source>
        <dbReference type="ARBA" id="ARBA00022723"/>
    </source>
</evidence>
<dbReference type="InterPro" id="IPR019786">
    <property type="entry name" value="Zinc_finger_PHD-type_CS"/>
</dbReference>
<dbReference type="InterPro" id="IPR011011">
    <property type="entry name" value="Znf_FYVE_PHD"/>
</dbReference>
<keyword evidence="2" id="KW-0863">Zinc-finger</keyword>
<dbReference type="GO" id="GO:0008270">
    <property type="term" value="F:zinc ion binding"/>
    <property type="evidence" value="ECO:0007669"/>
    <property type="project" value="UniProtKB-KW"/>
</dbReference>
<protein>
    <recommendedName>
        <fullName evidence="4">BAH domain-containing protein</fullName>
    </recommendedName>
</protein>
<name>A0A1R2C6D7_9CILI</name>
<dbReference type="GO" id="GO:0003682">
    <property type="term" value="F:chromatin binding"/>
    <property type="evidence" value="ECO:0007669"/>
    <property type="project" value="InterPro"/>
</dbReference>
<evidence type="ECO:0000256" key="3">
    <source>
        <dbReference type="ARBA" id="ARBA00022833"/>
    </source>
</evidence>
<dbReference type="PROSITE" id="PS01359">
    <property type="entry name" value="ZF_PHD_1"/>
    <property type="match status" value="1"/>
</dbReference>